<feature type="transmembrane region" description="Helical" evidence="1">
    <location>
        <begin position="275"/>
        <end position="300"/>
    </location>
</feature>
<feature type="transmembrane region" description="Helical" evidence="1">
    <location>
        <begin position="210"/>
        <end position="230"/>
    </location>
</feature>
<gene>
    <name evidence="2" type="ORF">MACH07_16920</name>
</gene>
<sequence length="400" mass="46218">MKANKYNRHIQIAILYFGVAALLGLLLRAYAVFPFGFNYKYIVHGHSHIALLGWVYVALTTMLHYLFVDRKVFSKKYQCLFWGTQGTLIGMLLTFPFQGYAVSSILFSTLFLVLSYIYTYHFWKNIDPVHTRRKSLRIVKAALIYMIISSIGPWALGAIMSTVGPESVWYRLSIYFYLHFQYNGWMVLAILGMFMYVLERLDLELHQKTFSIFFISINLSIVLSFLLSALWTNASIWLNILAGLGAMLQWFAFVRFWSMIKSTVFKLKLTGKQKLLLKTVVILLTIKITLQIISALPYFAQLIATYLDLTIGYLHLTFLGVISLGILFLSDYFKLIRLSNLSMGMYLVGFMLTELLIFYKGLAAWIKWPVFKEYTTVLFSGSTLILFALAILSYQNYRKV</sequence>
<protein>
    <submittedName>
        <fullName evidence="2">Uncharacterized protein</fullName>
    </submittedName>
</protein>
<dbReference type="Proteomes" id="UP001330184">
    <property type="component" value="Chromosome"/>
</dbReference>
<feature type="transmembrane region" description="Helical" evidence="1">
    <location>
        <begin position="345"/>
        <end position="368"/>
    </location>
</feature>
<keyword evidence="1" id="KW-0472">Membrane</keyword>
<evidence type="ECO:0000313" key="2">
    <source>
        <dbReference type="EMBL" id="BDW92860.1"/>
    </source>
</evidence>
<evidence type="ECO:0000313" key="3">
    <source>
        <dbReference type="Proteomes" id="UP001330184"/>
    </source>
</evidence>
<feature type="transmembrane region" description="Helical" evidence="1">
    <location>
        <begin position="312"/>
        <end position="333"/>
    </location>
</feature>
<feature type="transmembrane region" description="Helical" evidence="1">
    <location>
        <begin position="174"/>
        <end position="198"/>
    </location>
</feature>
<feature type="transmembrane region" description="Helical" evidence="1">
    <location>
        <begin position="80"/>
        <end position="99"/>
    </location>
</feature>
<evidence type="ECO:0000256" key="1">
    <source>
        <dbReference type="SAM" id="Phobius"/>
    </source>
</evidence>
<dbReference type="RefSeq" id="WP_338193220.1">
    <property type="nucleotide sequence ID" value="NZ_AP027268.1"/>
</dbReference>
<feature type="transmembrane region" description="Helical" evidence="1">
    <location>
        <begin position="374"/>
        <end position="394"/>
    </location>
</feature>
<keyword evidence="3" id="KW-1185">Reference proteome</keyword>
<feature type="transmembrane region" description="Helical" evidence="1">
    <location>
        <begin position="49"/>
        <end position="68"/>
    </location>
</feature>
<feature type="transmembrane region" description="Helical" evidence="1">
    <location>
        <begin position="12"/>
        <end position="37"/>
    </location>
</feature>
<reference evidence="2 3" key="1">
    <citation type="submission" date="2023-01" db="EMBL/GenBank/DDBJ databases">
        <title>Complete genome sequence of Muricauda aquimarina strain IFOP_LL357.</title>
        <authorList>
            <person name="Gajardo G."/>
            <person name="Ueki S."/>
            <person name="Maruyama F."/>
        </authorList>
    </citation>
    <scope>NUCLEOTIDE SEQUENCE [LARGE SCALE GENOMIC DNA]</scope>
    <source>
        <strain evidence="2 3">IFOP_LL357</strain>
    </source>
</reference>
<keyword evidence="1" id="KW-0812">Transmembrane</keyword>
<proteinExistence type="predicted"/>
<feature type="transmembrane region" description="Helical" evidence="1">
    <location>
        <begin position="236"/>
        <end position="254"/>
    </location>
</feature>
<feature type="transmembrane region" description="Helical" evidence="1">
    <location>
        <begin position="143"/>
        <end position="162"/>
    </location>
</feature>
<feature type="transmembrane region" description="Helical" evidence="1">
    <location>
        <begin position="105"/>
        <end position="123"/>
    </location>
</feature>
<dbReference type="AlphaFoldDB" id="A0AA48HCS2"/>
<accession>A0AA48HCS2</accession>
<dbReference type="EMBL" id="AP027268">
    <property type="protein sequence ID" value="BDW92860.1"/>
    <property type="molecule type" value="Genomic_DNA"/>
</dbReference>
<organism evidence="2 3">
    <name type="scientific">Flagellimonas marinaquae</name>
    <dbReference type="NCBI Taxonomy" id="254955"/>
    <lineage>
        <taxon>Bacteria</taxon>
        <taxon>Pseudomonadati</taxon>
        <taxon>Bacteroidota</taxon>
        <taxon>Flavobacteriia</taxon>
        <taxon>Flavobacteriales</taxon>
        <taxon>Flavobacteriaceae</taxon>
        <taxon>Flagellimonas</taxon>
    </lineage>
</organism>
<name>A0AA48HCS2_9FLAO</name>
<keyword evidence="1" id="KW-1133">Transmembrane helix</keyword>